<comment type="similarity">
    <text evidence="1">Belongs to the AHA1 family.</text>
</comment>
<evidence type="ECO:0000256" key="1">
    <source>
        <dbReference type="ARBA" id="ARBA00006817"/>
    </source>
</evidence>
<dbReference type="Pfam" id="PF08327">
    <property type="entry name" value="AHSA1"/>
    <property type="match status" value="1"/>
</dbReference>
<reference evidence="3" key="1">
    <citation type="submission" date="2021-04" db="EMBL/GenBank/DDBJ databases">
        <title>The complete genome sequence of Caulobacter sp. S6.</title>
        <authorList>
            <person name="Tang Y."/>
            <person name="Ouyang W."/>
            <person name="Liu Q."/>
            <person name="Huang B."/>
            <person name="Guo Z."/>
            <person name="Lei P."/>
        </authorList>
    </citation>
    <scope>NUCLEOTIDE SEQUENCE</scope>
    <source>
        <strain evidence="3">S6</strain>
    </source>
</reference>
<proteinExistence type="inferred from homology"/>
<evidence type="ECO:0000313" key="3">
    <source>
        <dbReference type="EMBL" id="QUD87549.1"/>
    </source>
</evidence>
<organism evidence="3 4">
    <name type="scientific">Phenylobacterium montanum</name>
    <dbReference type="NCBI Taxonomy" id="2823693"/>
    <lineage>
        <taxon>Bacteria</taxon>
        <taxon>Pseudomonadati</taxon>
        <taxon>Pseudomonadota</taxon>
        <taxon>Alphaproteobacteria</taxon>
        <taxon>Caulobacterales</taxon>
        <taxon>Caulobacteraceae</taxon>
        <taxon>Phenylobacterium</taxon>
    </lineage>
</organism>
<keyword evidence="4" id="KW-1185">Reference proteome</keyword>
<dbReference type="Proteomes" id="UP000676409">
    <property type="component" value="Chromosome"/>
</dbReference>
<dbReference type="RefSeq" id="WP_211937601.1">
    <property type="nucleotide sequence ID" value="NZ_CP073078.1"/>
</dbReference>
<gene>
    <name evidence="3" type="ORF">KCG34_21250</name>
</gene>
<name>A0A975FYY5_9CAUL</name>
<protein>
    <submittedName>
        <fullName evidence="3">SRPBCC domain-containing protein</fullName>
    </submittedName>
</protein>
<dbReference type="KEGG" id="caul:KCG34_21250"/>
<dbReference type="EMBL" id="CP073078">
    <property type="protein sequence ID" value="QUD87549.1"/>
    <property type="molecule type" value="Genomic_DNA"/>
</dbReference>
<feature type="domain" description="Activator of Hsp90 ATPase homologue 1/2-like C-terminal" evidence="2">
    <location>
        <begin position="19"/>
        <end position="105"/>
    </location>
</feature>
<dbReference type="AlphaFoldDB" id="A0A975FYY5"/>
<dbReference type="InterPro" id="IPR013538">
    <property type="entry name" value="ASHA1/2-like_C"/>
</dbReference>
<dbReference type="InterPro" id="IPR023393">
    <property type="entry name" value="START-like_dom_sf"/>
</dbReference>
<dbReference type="Gene3D" id="3.30.530.20">
    <property type="match status" value="1"/>
</dbReference>
<dbReference type="SUPFAM" id="SSF55961">
    <property type="entry name" value="Bet v1-like"/>
    <property type="match status" value="1"/>
</dbReference>
<accession>A0A975FYY5</accession>
<evidence type="ECO:0000259" key="2">
    <source>
        <dbReference type="Pfam" id="PF08327"/>
    </source>
</evidence>
<evidence type="ECO:0000313" key="4">
    <source>
        <dbReference type="Proteomes" id="UP000676409"/>
    </source>
</evidence>
<sequence length="130" mass="13905">MTANAEPDQDSLAFEVELDAPVEQVWRALAEPELLAAWLAPAEVGPEHAGPIDCEPLEAEPGRSVRYAWRGDDGRLETEVLFEVSENAAGGSRLVVTHSGFSTAKVVSLAAYRKPRSGMTLCAGALKWAA</sequence>
<dbReference type="CDD" id="cd07814">
    <property type="entry name" value="SRPBCC_CalC_Aha1-like"/>
    <property type="match status" value="1"/>
</dbReference>